<comment type="caution">
    <text evidence="2">The sequence shown here is derived from an EMBL/GenBank/DDBJ whole genome shotgun (WGS) entry which is preliminary data.</text>
</comment>
<dbReference type="RefSeq" id="WP_179489196.1">
    <property type="nucleotide sequence ID" value="NZ_JACCCW010000001.1"/>
</dbReference>
<reference evidence="2 3" key="1">
    <citation type="submission" date="2020-07" db="EMBL/GenBank/DDBJ databases">
        <title>Genomic Encyclopedia of Type Strains, Phase IV (KMG-V): Genome sequencing to study the core and pangenomes of soil and plant-associated prokaryotes.</title>
        <authorList>
            <person name="Whitman W."/>
        </authorList>
    </citation>
    <scope>NUCLEOTIDE SEQUENCE [LARGE SCALE GENOMIC DNA]</scope>
    <source>
        <strain evidence="2 3">X4EP2</strain>
    </source>
</reference>
<accession>A0A7Y9TKE2</accession>
<dbReference type="AlphaFoldDB" id="A0A7Y9TKE2"/>
<sequence length="95" mass="10012">MRLTFPKNPKTVGWARPVAIALLVGFGTLLLSLPISFFLFLTHYNSAYPKDPQNLLSSLTASVLVGLGLAAIIGATSLLLSFLFGAHRPAASASV</sequence>
<organism evidence="2 3">
    <name type="scientific">Granulicella arctica</name>
    <dbReference type="NCBI Taxonomy" id="940613"/>
    <lineage>
        <taxon>Bacteria</taxon>
        <taxon>Pseudomonadati</taxon>
        <taxon>Acidobacteriota</taxon>
        <taxon>Terriglobia</taxon>
        <taxon>Terriglobales</taxon>
        <taxon>Acidobacteriaceae</taxon>
        <taxon>Granulicella</taxon>
    </lineage>
</organism>
<protein>
    <submittedName>
        <fullName evidence="2">Na+/H+ antiporter NhaA</fullName>
    </submittedName>
</protein>
<dbReference type="EMBL" id="JACCCW010000001">
    <property type="protein sequence ID" value="NYF79167.1"/>
    <property type="molecule type" value="Genomic_DNA"/>
</dbReference>
<gene>
    <name evidence="2" type="ORF">HDF17_001454</name>
</gene>
<keyword evidence="1" id="KW-0812">Transmembrane</keyword>
<keyword evidence="1" id="KW-1133">Transmembrane helix</keyword>
<keyword evidence="1" id="KW-0472">Membrane</keyword>
<evidence type="ECO:0000256" key="1">
    <source>
        <dbReference type="SAM" id="Phobius"/>
    </source>
</evidence>
<evidence type="ECO:0000313" key="2">
    <source>
        <dbReference type="EMBL" id="NYF79167.1"/>
    </source>
</evidence>
<dbReference type="Proteomes" id="UP000589520">
    <property type="component" value="Unassembled WGS sequence"/>
</dbReference>
<proteinExistence type="predicted"/>
<evidence type="ECO:0000313" key="3">
    <source>
        <dbReference type="Proteomes" id="UP000589520"/>
    </source>
</evidence>
<feature type="transmembrane region" description="Helical" evidence="1">
    <location>
        <begin position="20"/>
        <end position="41"/>
    </location>
</feature>
<name>A0A7Y9TKE2_9BACT</name>
<feature type="transmembrane region" description="Helical" evidence="1">
    <location>
        <begin position="61"/>
        <end position="84"/>
    </location>
</feature>
<keyword evidence="3" id="KW-1185">Reference proteome</keyword>